<evidence type="ECO:0000313" key="3">
    <source>
        <dbReference type="Proteomes" id="UP000012589"/>
    </source>
</evidence>
<keyword evidence="3" id="KW-1185">Reference proteome</keyword>
<keyword evidence="1" id="KW-0732">Signal</keyword>
<gene>
    <name evidence="2" type="ORF">C823_04157</name>
</gene>
<dbReference type="PROSITE" id="PS51257">
    <property type="entry name" value="PROKAR_LIPOPROTEIN"/>
    <property type="match status" value="1"/>
</dbReference>
<evidence type="ECO:0000256" key="1">
    <source>
        <dbReference type="SAM" id="SignalP"/>
    </source>
</evidence>
<organism evidence="2 3">
    <name type="scientific">Eubacterium plexicaudatum ASF492</name>
    <dbReference type="NCBI Taxonomy" id="1235802"/>
    <lineage>
        <taxon>Bacteria</taxon>
        <taxon>Bacillati</taxon>
        <taxon>Bacillota</taxon>
        <taxon>Clostridia</taxon>
        <taxon>Eubacteriales</taxon>
        <taxon>Eubacteriaceae</taxon>
        <taxon>Eubacterium</taxon>
    </lineage>
</organism>
<evidence type="ECO:0008006" key="4">
    <source>
        <dbReference type="Google" id="ProtNLM"/>
    </source>
</evidence>
<dbReference type="AlphaFoldDB" id="N2ACC6"/>
<dbReference type="STRING" id="1235802.C823_04157"/>
<dbReference type="PATRIC" id="fig|1235802.3.peg.4417"/>
<reference evidence="2 3" key="1">
    <citation type="journal article" date="2014" name="Genome Announc.">
        <title>Draft genome sequences of the altered schaedler flora, a defined bacterial community from gnotobiotic mice.</title>
        <authorList>
            <person name="Wannemuehler M.J."/>
            <person name="Overstreet A.M."/>
            <person name="Ward D.V."/>
            <person name="Phillips G.J."/>
        </authorList>
    </citation>
    <scope>NUCLEOTIDE SEQUENCE [LARGE SCALE GENOMIC DNA]</scope>
    <source>
        <strain evidence="2 3">ASF492</strain>
    </source>
</reference>
<protein>
    <recommendedName>
        <fullName evidence="4">Transglutaminase-like domain-containing protein</fullName>
    </recommendedName>
</protein>
<sequence>MKNFKKAANNMIIFCFTLLMISCIWPVHQAEAKTKTIQKGITYDAELEEVYMDISKLTPEEGKKALEQLSTGKYGSQSLAVRVKASGASNAEKKYLKWGKAFQNLKSNKYRLLPYSGDIETRKRDKGYYVCYDIYFPQVNNYYYLERYIDNIFAYQEAEENLYDCSTEGYLENFTFAYTDPAGQKHDAEVYMDYMSISAESVYSEILSREQFLKASDAVKVAFLLVPRKHFTTYELGTLRSDRDMKALAEKRWKGKCGDFSILSYWLVTPLSYDIQCQGGFKPNHSTLFVRAKNSDGQWEYFQTDNQTTYLGGDTPLKYEEAPNEKYSFLPEAFAYLSSSPVHEITEMSLEYNVKKAISQGCLDSSIERTASRAYKDGKFRGNDTITYTFTNQNENTYGYPEFTGTYPSR</sequence>
<name>N2ACC6_9FIRM</name>
<dbReference type="Proteomes" id="UP000012589">
    <property type="component" value="Unassembled WGS sequence"/>
</dbReference>
<accession>N2ACC6</accession>
<proteinExistence type="predicted"/>
<dbReference type="HOGENOM" id="CLU_663501_0_0_9"/>
<dbReference type="EMBL" id="AQFT01000124">
    <property type="protein sequence ID" value="EMZ22069.1"/>
    <property type="molecule type" value="Genomic_DNA"/>
</dbReference>
<feature type="signal peptide" evidence="1">
    <location>
        <begin position="1"/>
        <end position="29"/>
    </location>
</feature>
<feature type="chain" id="PRO_5039286345" description="Transglutaminase-like domain-containing protein" evidence="1">
    <location>
        <begin position="30"/>
        <end position="410"/>
    </location>
</feature>
<evidence type="ECO:0000313" key="2">
    <source>
        <dbReference type="EMBL" id="EMZ22069.1"/>
    </source>
</evidence>
<comment type="caution">
    <text evidence="2">The sequence shown here is derived from an EMBL/GenBank/DDBJ whole genome shotgun (WGS) entry which is preliminary data.</text>
</comment>